<evidence type="ECO:0000313" key="2">
    <source>
        <dbReference type="Proteomes" id="UP000507470"/>
    </source>
</evidence>
<accession>A0A6J8AU61</accession>
<gene>
    <name evidence="1" type="ORF">MCOR_11203</name>
</gene>
<dbReference type="OrthoDB" id="6022484at2759"/>
<sequence>MDKFKTWSRLVWNDLELDEHEEECIILSVWINMTAKTVRWPKGVNAIRAINEPRRPEEKWNTFDLVKVTVTSGSEEQSIYIENEGMFTVSQEILRRLFPLNFTEGTVIRCRVNNEEVTHISTLGPALPNFVILQVAVEETRRTRILIKLMHEEYQYNGATAASKKSALQPKKMAEISAMLNLGQADQSSSHDLGFVQVVSSEGKCQYMDGMIQLCDILQLITGCCSIPPSGFDHKFTVNFTDVKCFSSVSTCTLDLSLPIHLVDYNVFMTLRKRKLYLDLAMWTNIMYLPTVTVIGHLEVKSYKYARNPRRSIDYNFDKDSQKLAFDEKYEGLKRKMKVKPNVDILMDFYNQNCSTPKLEERINPTDNSGQDDQDLFVCSKQKLFELVRLSHLYGPLEPAEMTKT</sequence>
<proteinExistence type="predicted"/>
<name>A0A6J8AU61_MYTCO</name>
<dbReference type="Proteomes" id="UP000507470">
    <property type="component" value="Unassembled WGS sequence"/>
</dbReference>
<protein>
    <submittedName>
        <fullName evidence="1">Uncharacterized protein</fullName>
    </submittedName>
</protein>
<dbReference type="EMBL" id="CACVKT020001893">
    <property type="protein sequence ID" value="CAC5373450.1"/>
    <property type="molecule type" value="Genomic_DNA"/>
</dbReference>
<keyword evidence="2" id="KW-1185">Reference proteome</keyword>
<organism evidence="1 2">
    <name type="scientific">Mytilus coruscus</name>
    <name type="common">Sea mussel</name>
    <dbReference type="NCBI Taxonomy" id="42192"/>
    <lineage>
        <taxon>Eukaryota</taxon>
        <taxon>Metazoa</taxon>
        <taxon>Spiralia</taxon>
        <taxon>Lophotrochozoa</taxon>
        <taxon>Mollusca</taxon>
        <taxon>Bivalvia</taxon>
        <taxon>Autobranchia</taxon>
        <taxon>Pteriomorphia</taxon>
        <taxon>Mytilida</taxon>
        <taxon>Mytiloidea</taxon>
        <taxon>Mytilidae</taxon>
        <taxon>Mytilinae</taxon>
        <taxon>Mytilus</taxon>
    </lineage>
</organism>
<dbReference type="AlphaFoldDB" id="A0A6J8AU61"/>
<reference evidence="1 2" key="1">
    <citation type="submission" date="2020-06" db="EMBL/GenBank/DDBJ databases">
        <authorList>
            <person name="Li R."/>
            <person name="Bekaert M."/>
        </authorList>
    </citation>
    <scope>NUCLEOTIDE SEQUENCE [LARGE SCALE GENOMIC DNA]</scope>
    <source>
        <strain evidence="2">wild</strain>
    </source>
</reference>
<evidence type="ECO:0000313" key="1">
    <source>
        <dbReference type="EMBL" id="CAC5373450.1"/>
    </source>
</evidence>